<dbReference type="AlphaFoldDB" id="A0A6J6NRS1"/>
<dbReference type="SUPFAM" id="SSF51726">
    <property type="entry name" value="UROD/MetE-like"/>
    <property type="match status" value="1"/>
</dbReference>
<organism evidence="1">
    <name type="scientific">freshwater metagenome</name>
    <dbReference type="NCBI Taxonomy" id="449393"/>
    <lineage>
        <taxon>unclassified sequences</taxon>
        <taxon>metagenomes</taxon>
        <taxon>ecological metagenomes</taxon>
    </lineage>
</organism>
<evidence type="ECO:0000313" key="1">
    <source>
        <dbReference type="EMBL" id="CAB4687468.1"/>
    </source>
</evidence>
<dbReference type="Gene3D" id="3.20.20.210">
    <property type="match status" value="1"/>
</dbReference>
<sequence>MGEQVDLPFGLATSVGALPFETIPDAKTAPEAGEDVGSDAAPDQCVAAVQLALTSQPAFPTAPTSGDAEWSLLSQAIAGLDGLETVAPGILTRSGNSGEITGCDRAGQLDAAAFQPLHAFLDQLGPHSERLGDRFVGSRIGILGPVTLSLAFRAAGMATEQAVASAAMIVAARARAILRAYRLAMPSGAVAIVMSEPGLVGAMHPTFPLSPTQVLALLAPVVSALDQLPRSEPDQGLLIGVHVPGRTDWDTIISSGVSLISAPAESGLPGWSATLSAFLAAGGRVAWGVVPVNQPLGSREDLLWRRLSAVWCQLSSEGVDPLLLRSRSLISPEDGLGHFGVSQATLALGLVDSLSDRVRRQAIGARLSLGA</sequence>
<protein>
    <submittedName>
        <fullName evidence="1">Unannotated protein</fullName>
    </submittedName>
</protein>
<dbReference type="InterPro" id="IPR038071">
    <property type="entry name" value="UROD/MetE-like_sf"/>
</dbReference>
<accession>A0A6J6NRS1</accession>
<proteinExistence type="predicted"/>
<dbReference type="EMBL" id="CAEZXS010000012">
    <property type="protein sequence ID" value="CAB4687468.1"/>
    <property type="molecule type" value="Genomic_DNA"/>
</dbReference>
<gene>
    <name evidence="1" type="ORF">UFOPK2582_00196</name>
</gene>
<name>A0A6J6NRS1_9ZZZZ</name>
<reference evidence="1" key="1">
    <citation type="submission" date="2020-05" db="EMBL/GenBank/DDBJ databases">
        <authorList>
            <person name="Chiriac C."/>
            <person name="Salcher M."/>
            <person name="Ghai R."/>
            <person name="Kavagutti S V."/>
        </authorList>
    </citation>
    <scope>NUCLEOTIDE SEQUENCE</scope>
</reference>